<dbReference type="InParanoid" id="C7Q0Y6"/>
<evidence type="ECO:0000313" key="3">
    <source>
        <dbReference type="Proteomes" id="UP000000851"/>
    </source>
</evidence>
<feature type="region of interest" description="Disordered" evidence="1">
    <location>
        <begin position="88"/>
        <end position="109"/>
    </location>
</feature>
<sequence length="118" mass="12610">MAPEYTKPTYVVTGLVNGDGKILGGTGGFTVERVDEGVYTVLFIPTFLVTPVVVATQVYPNELSSKGFDTRDNAVVVGADNTRVRIRTGNHEGRPKDRTFTFNATGMGPGLLAEEASD</sequence>
<evidence type="ECO:0000313" key="2">
    <source>
        <dbReference type="EMBL" id="ACU71661.1"/>
    </source>
</evidence>
<dbReference type="HOGENOM" id="CLU_2068873_0_0_11"/>
<evidence type="ECO:0000256" key="1">
    <source>
        <dbReference type="SAM" id="MobiDB-lite"/>
    </source>
</evidence>
<organism evidence="2 3">
    <name type="scientific">Catenulispora acidiphila (strain DSM 44928 / JCM 14897 / NBRC 102108 / NRRL B-24433 / ID139908)</name>
    <dbReference type="NCBI Taxonomy" id="479433"/>
    <lineage>
        <taxon>Bacteria</taxon>
        <taxon>Bacillati</taxon>
        <taxon>Actinomycetota</taxon>
        <taxon>Actinomycetes</taxon>
        <taxon>Catenulisporales</taxon>
        <taxon>Catenulisporaceae</taxon>
        <taxon>Catenulispora</taxon>
    </lineage>
</organism>
<dbReference type="EMBL" id="CP001700">
    <property type="protein sequence ID" value="ACU71661.1"/>
    <property type="molecule type" value="Genomic_DNA"/>
</dbReference>
<gene>
    <name evidence="2" type="ordered locus">Caci_2748</name>
</gene>
<dbReference type="AlphaFoldDB" id="C7Q0Y6"/>
<dbReference type="RefSeq" id="WP_012786954.1">
    <property type="nucleotide sequence ID" value="NC_013131.1"/>
</dbReference>
<dbReference type="STRING" id="479433.Caci_2748"/>
<dbReference type="Proteomes" id="UP000000851">
    <property type="component" value="Chromosome"/>
</dbReference>
<accession>C7Q0Y6</accession>
<proteinExistence type="predicted"/>
<reference evidence="2 3" key="1">
    <citation type="journal article" date="2009" name="Stand. Genomic Sci.">
        <title>Complete genome sequence of Catenulispora acidiphila type strain (ID 139908).</title>
        <authorList>
            <person name="Copeland A."/>
            <person name="Lapidus A."/>
            <person name="Glavina Del Rio T."/>
            <person name="Nolan M."/>
            <person name="Lucas S."/>
            <person name="Chen F."/>
            <person name="Tice H."/>
            <person name="Cheng J.F."/>
            <person name="Bruce D."/>
            <person name="Goodwin L."/>
            <person name="Pitluck S."/>
            <person name="Mikhailova N."/>
            <person name="Pati A."/>
            <person name="Ivanova N."/>
            <person name="Mavromatis K."/>
            <person name="Chen A."/>
            <person name="Palaniappan K."/>
            <person name="Chain P."/>
            <person name="Land M."/>
            <person name="Hauser L."/>
            <person name="Chang Y.J."/>
            <person name="Jeffries C.D."/>
            <person name="Chertkov O."/>
            <person name="Brettin T."/>
            <person name="Detter J.C."/>
            <person name="Han C."/>
            <person name="Ali Z."/>
            <person name="Tindall B.J."/>
            <person name="Goker M."/>
            <person name="Bristow J."/>
            <person name="Eisen J.A."/>
            <person name="Markowitz V."/>
            <person name="Hugenholtz P."/>
            <person name="Kyrpides N.C."/>
            <person name="Klenk H.P."/>
        </authorList>
    </citation>
    <scope>NUCLEOTIDE SEQUENCE [LARGE SCALE GENOMIC DNA]</scope>
    <source>
        <strain evidence="3">DSM 44928 / JCM 14897 / NBRC 102108 / NRRL B-24433 / ID139908</strain>
    </source>
</reference>
<keyword evidence="3" id="KW-1185">Reference proteome</keyword>
<dbReference type="OrthoDB" id="2643721at2"/>
<feature type="compositionally biased region" description="Basic and acidic residues" evidence="1">
    <location>
        <begin position="89"/>
        <end position="99"/>
    </location>
</feature>
<dbReference type="KEGG" id="cai:Caci_2748"/>
<name>C7Q0Y6_CATAD</name>
<protein>
    <submittedName>
        <fullName evidence="2">Uncharacterized protein</fullName>
    </submittedName>
</protein>